<dbReference type="Pfam" id="PF00067">
    <property type="entry name" value="p450"/>
    <property type="match status" value="1"/>
</dbReference>
<dbReference type="OrthoDB" id="2789670at2759"/>
<organism evidence="11 12">
    <name type="scientific">Dentipellis fragilis</name>
    <dbReference type="NCBI Taxonomy" id="205917"/>
    <lineage>
        <taxon>Eukaryota</taxon>
        <taxon>Fungi</taxon>
        <taxon>Dikarya</taxon>
        <taxon>Basidiomycota</taxon>
        <taxon>Agaricomycotina</taxon>
        <taxon>Agaricomycetes</taxon>
        <taxon>Russulales</taxon>
        <taxon>Hericiaceae</taxon>
        <taxon>Dentipellis</taxon>
    </lineage>
</organism>
<feature type="binding site" description="axial binding residue" evidence="9">
    <location>
        <position position="462"/>
    </location>
    <ligand>
        <name>heme</name>
        <dbReference type="ChEBI" id="CHEBI:30413"/>
    </ligand>
    <ligandPart>
        <name>Fe</name>
        <dbReference type="ChEBI" id="CHEBI:18248"/>
    </ligandPart>
</feature>
<dbReference type="PRINTS" id="PR00385">
    <property type="entry name" value="P450"/>
</dbReference>
<comment type="cofactor">
    <cofactor evidence="1 9">
        <name>heme</name>
        <dbReference type="ChEBI" id="CHEBI:30413"/>
    </cofactor>
</comment>
<dbReference type="Proteomes" id="UP000298327">
    <property type="component" value="Unassembled WGS sequence"/>
</dbReference>
<proteinExistence type="inferred from homology"/>
<dbReference type="PANTHER" id="PTHR46300:SF7">
    <property type="entry name" value="P450, PUTATIVE (EUROFUNG)-RELATED"/>
    <property type="match status" value="1"/>
</dbReference>
<protein>
    <recommendedName>
        <fullName evidence="13">Cytochrome P450</fullName>
    </recommendedName>
</protein>
<dbReference type="InterPro" id="IPR036396">
    <property type="entry name" value="Cyt_P450_sf"/>
</dbReference>
<keyword evidence="4 9" id="KW-0349">Heme</keyword>
<evidence type="ECO:0000256" key="6">
    <source>
        <dbReference type="ARBA" id="ARBA00023002"/>
    </source>
</evidence>
<evidence type="ECO:0000313" key="12">
    <source>
        <dbReference type="Proteomes" id="UP000298327"/>
    </source>
</evidence>
<evidence type="ECO:0000256" key="4">
    <source>
        <dbReference type="ARBA" id="ARBA00022617"/>
    </source>
</evidence>
<evidence type="ECO:0000256" key="5">
    <source>
        <dbReference type="ARBA" id="ARBA00022723"/>
    </source>
</evidence>
<accession>A0A4Y9Z5R7</accession>
<dbReference type="GO" id="GO:0004497">
    <property type="term" value="F:monooxygenase activity"/>
    <property type="evidence" value="ECO:0007669"/>
    <property type="project" value="UniProtKB-KW"/>
</dbReference>
<dbReference type="InterPro" id="IPR017972">
    <property type="entry name" value="Cyt_P450_CS"/>
</dbReference>
<dbReference type="STRING" id="205917.A0A4Y9Z5R7"/>
<evidence type="ECO:0000256" key="10">
    <source>
        <dbReference type="RuleBase" id="RU000461"/>
    </source>
</evidence>
<sequence length="532" mass="59174">MSAQLENNHILFLATLAFGGLLAAFTVAKRWHTTSPPPPPGPPSYPLIGSWLSLPRCAPWIAYVKWSRDYDSDLVSFNAFGQRSVIVNTAKAAQVLLEQRSAIYSDRPTWTVIDLSGWDWFLGFMPYSERWRVRRRIFRKTLGEQVCPEYRPIQYKMAENMIKWLYSDPKDFQRYMSLTAAWLTLSLAWGYDAKPHDDPIVEKTEVAVAMAVQNTMPGASVLNEIPLLSRLPHWFPGMGYKLRASECKTLTNEILHGPIKAVKQSLADGTAGISIASKLLREGGLDFQAEMAIAESVGSVFSGESGYEHQIRDVANLPLFVYPAGAETTGGTLHFVVHGLVLNPHVQRCAQEEIDRVVGRGRLPRLDDRPALPYVGAILRESMRWHTVVPLGLPHKTTEDDIYDGYLIPKGTMVFGNIWAITHDPEKYEDPTSFKPERFLQNDGTLNDDEAPAVFGFGRRVCPGKCIADSSLWIAVASLLAVFDLNLAKDGDGNMIPVKDAVTEGLTSRPQPFECSIVPRDSTAEALIKSLA</sequence>
<dbReference type="PROSITE" id="PS00086">
    <property type="entry name" value="CYTOCHROME_P450"/>
    <property type="match status" value="1"/>
</dbReference>
<dbReference type="GO" id="GO:0005506">
    <property type="term" value="F:iron ion binding"/>
    <property type="evidence" value="ECO:0007669"/>
    <property type="project" value="InterPro"/>
</dbReference>
<evidence type="ECO:0000256" key="1">
    <source>
        <dbReference type="ARBA" id="ARBA00001971"/>
    </source>
</evidence>
<evidence type="ECO:0000256" key="9">
    <source>
        <dbReference type="PIRSR" id="PIRSR602401-1"/>
    </source>
</evidence>
<dbReference type="AlphaFoldDB" id="A0A4Y9Z5R7"/>
<dbReference type="EMBL" id="SEOQ01000127">
    <property type="protein sequence ID" value="TFY69814.1"/>
    <property type="molecule type" value="Genomic_DNA"/>
</dbReference>
<evidence type="ECO:0000256" key="3">
    <source>
        <dbReference type="ARBA" id="ARBA00010617"/>
    </source>
</evidence>
<keyword evidence="12" id="KW-1185">Reference proteome</keyword>
<keyword evidence="6 10" id="KW-0560">Oxidoreductase</keyword>
<dbReference type="InterPro" id="IPR001128">
    <property type="entry name" value="Cyt_P450"/>
</dbReference>
<dbReference type="InterPro" id="IPR002401">
    <property type="entry name" value="Cyt_P450_E_grp-I"/>
</dbReference>
<evidence type="ECO:0000313" key="11">
    <source>
        <dbReference type="EMBL" id="TFY69814.1"/>
    </source>
</evidence>
<dbReference type="GO" id="GO:0020037">
    <property type="term" value="F:heme binding"/>
    <property type="evidence" value="ECO:0007669"/>
    <property type="project" value="InterPro"/>
</dbReference>
<dbReference type="InterPro" id="IPR050364">
    <property type="entry name" value="Cytochrome_P450_fung"/>
</dbReference>
<evidence type="ECO:0000256" key="2">
    <source>
        <dbReference type="ARBA" id="ARBA00005179"/>
    </source>
</evidence>
<comment type="caution">
    <text evidence="11">The sequence shown here is derived from an EMBL/GenBank/DDBJ whole genome shotgun (WGS) entry which is preliminary data.</text>
</comment>
<reference evidence="11 12" key="1">
    <citation type="submission" date="2019-02" db="EMBL/GenBank/DDBJ databases">
        <title>Genome sequencing of the rare red list fungi Dentipellis fragilis.</title>
        <authorList>
            <person name="Buettner E."/>
            <person name="Kellner H."/>
        </authorList>
    </citation>
    <scope>NUCLEOTIDE SEQUENCE [LARGE SCALE GENOMIC DNA]</scope>
    <source>
        <strain evidence="11 12">DSM 105465</strain>
    </source>
</reference>
<comment type="similarity">
    <text evidence="3 10">Belongs to the cytochrome P450 family.</text>
</comment>
<comment type="pathway">
    <text evidence="2">Secondary metabolite biosynthesis.</text>
</comment>
<dbReference type="Gene3D" id="1.10.630.10">
    <property type="entry name" value="Cytochrome P450"/>
    <property type="match status" value="1"/>
</dbReference>
<dbReference type="PRINTS" id="PR00463">
    <property type="entry name" value="EP450I"/>
</dbReference>
<keyword evidence="8 10" id="KW-0503">Monooxygenase</keyword>
<name>A0A4Y9Z5R7_9AGAM</name>
<keyword evidence="7 9" id="KW-0408">Iron</keyword>
<dbReference type="PANTHER" id="PTHR46300">
    <property type="entry name" value="P450, PUTATIVE (EUROFUNG)-RELATED-RELATED"/>
    <property type="match status" value="1"/>
</dbReference>
<evidence type="ECO:0008006" key="13">
    <source>
        <dbReference type="Google" id="ProtNLM"/>
    </source>
</evidence>
<dbReference type="CDD" id="cd11065">
    <property type="entry name" value="CYP64-like"/>
    <property type="match status" value="1"/>
</dbReference>
<gene>
    <name evidence="11" type="ORF">EVG20_g2995</name>
</gene>
<dbReference type="SUPFAM" id="SSF48264">
    <property type="entry name" value="Cytochrome P450"/>
    <property type="match status" value="1"/>
</dbReference>
<keyword evidence="5 9" id="KW-0479">Metal-binding</keyword>
<evidence type="ECO:0000256" key="7">
    <source>
        <dbReference type="ARBA" id="ARBA00023004"/>
    </source>
</evidence>
<dbReference type="GO" id="GO:0016705">
    <property type="term" value="F:oxidoreductase activity, acting on paired donors, with incorporation or reduction of molecular oxygen"/>
    <property type="evidence" value="ECO:0007669"/>
    <property type="project" value="InterPro"/>
</dbReference>
<evidence type="ECO:0000256" key="8">
    <source>
        <dbReference type="ARBA" id="ARBA00023033"/>
    </source>
</evidence>